<dbReference type="RefSeq" id="WP_168644736.1">
    <property type="nucleotide sequence ID" value="NZ_JACJTM010000035.1"/>
</dbReference>
<accession>A0ABR8IV37</accession>
<keyword evidence="3" id="KW-1185">Reference proteome</keyword>
<evidence type="ECO:0000313" key="2">
    <source>
        <dbReference type="EMBL" id="MBD2686555.1"/>
    </source>
</evidence>
<comment type="caution">
    <text evidence="2">The sequence shown here is derived from an EMBL/GenBank/DDBJ whole genome shotgun (WGS) entry which is preliminary data.</text>
</comment>
<gene>
    <name evidence="2" type="ORF">H6G43_15330</name>
</gene>
<dbReference type="EMBL" id="JACJTM010000035">
    <property type="protein sequence ID" value="MBD2686555.1"/>
    <property type="molecule type" value="Genomic_DNA"/>
</dbReference>
<evidence type="ECO:0000313" key="3">
    <source>
        <dbReference type="Proteomes" id="UP000660270"/>
    </source>
</evidence>
<keyword evidence="1" id="KW-0812">Transmembrane</keyword>
<evidence type="ECO:0000256" key="1">
    <source>
        <dbReference type="SAM" id="Phobius"/>
    </source>
</evidence>
<name>A0ABR8IV37_APHFL</name>
<proteinExistence type="predicted"/>
<organism evidence="2 3">
    <name type="scientific">Aphanizomenon flos-aquae FACHB-1249</name>
    <dbReference type="NCBI Taxonomy" id="2692889"/>
    <lineage>
        <taxon>Bacteria</taxon>
        <taxon>Bacillati</taxon>
        <taxon>Cyanobacteriota</taxon>
        <taxon>Cyanophyceae</taxon>
        <taxon>Nostocales</taxon>
        <taxon>Aphanizomenonaceae</taxon>
        <taxon>Aphanizomenon</taxon>
    </lineage>
</organism>
<keyword evidence="1" id="KW-0472">Membrane</keyword>
<protein>
    <submittedName>
        <fullName evidence="2">Uncharacterized protein</fullName>
    </submittedName>
</protein>
<sequence>MLVRFQWRTADAIAMSSIFKKGKYRLVWLVLAIALGLSTIIPVRIAIAFHKTSLPQVIFVLRGDYKRMEFAAQFWRSHKDLDIWVSDCDSHLN</sequence>
<reference evidence="2 3" key="1">
    <citation type="journal article" date="2020" name="ISME J.">
        <title>Comparative genomics reveals insights into cyanobacterial evolution and habitat adaptation.</title>
        <authorList>
            <person name="Chen M.Y."/>
            <person name="Teng W.K."/>
            <person name="Zhao L."/>
            <person name="Hu C.X."/>
            <person name="Zhou Y.K."/>
            <person name="Han B.P."/>
            <person name="Song L.R."/>
            <person name="Shu W.S."/>
        </authorList>
    </citation>
    <scope>NUCLEOTIDE SEQUENCE [LARGE SCALE GENOMIC DNA]</scope>
    <source>
        <strain evidence="2 3">FACHB-1249</strain>
    </source>
</reference>
<dbReference type="GeneID" id="78219450"/>
<dbReference type="Proteomes" id="UP000660270">
    <property type="component" value="Unassembled WGS sequence"/>
</dbReference>
<feature type="transmembrane region" description="Helical" evidence="1">
    <location>
        <begin position="26"/>
        <end position="49"/>
    </location>
</feature>
<keyword evidence="1" id="KW-1133">Transmembrane helix</keyword>